<keyword evidence="8 9" id="KW-1208">Phospholipid metabolism</keyword>
<dbReference type="Pfam" id="PF13091">
    <property type="entry name" value="PLDc_2"/>
    <property type="match status" value="2"/>
</dbReference>
<dbReference type="Gene3D" id="3.30.870.10">
    <property type="entry name" value="Endonuclease Chain A"/>
    <property type="match status" value="2"/>
</dbReference>
<dbReference type="InterPro" id="IPR025202">
    <property type="entry name" value="PLD-like_dom"/>
</dbReference>
<gene>
    <name evidence="12" type="primary">ybhO_2</name>
    <name evidence="9" type="synonym">clsB</name>
    <name evidence="12" type="ORF">NCTC8782_04708</name>
</gene>
<protein>
    <recommendedName>
        <fullName evidence="9">Cardiolipin synthase B</fullName>
        <shortName evidence="9">CL synthase</shortName>
        <ecNumber evidence="9">2.7.8.-</ecNumber>
    </recommendedName>
</protein>
<feature type="active site" evidence="9">
    <location>
        <position position="290"/>
    </location>
</feature>
<comment type="subcellular location">
    <subcellularLocation>
        <location evidence="9">Cell membrane</location>
        <topology evidence="9">Peripheral membrane protein</topology>
    </subcellularLocation>
</comment>
<dbReference type="InterPro" id="IPR001736">
    <property type="entry name" value="PLipase_D/transphosphatidylase"/>
</dbReference>
<evidence type="ECO:0000259" key="11">
    <source>
        <dbReference type="PROSITE" id="PS50035"/>
    </source>
</evidence>
<dbReference type="EMBL" id="UIGT01000001">
    <property type="protein sequence ID" value="SUX82063.1"/>
    <property type="molecule type" value="Genomic_DNA"/>
</dbReference>
<feature type="domain" description="PLD phosphodiesterase" evidence="11">
    <location>
        <begin position="285"/>
        <end position="312"/>
    </location>
</feature>
<dbReference type="CDD" id="cd09159">
    <property type="entry name" value="PLDc_ybhO_like_2"/>
    <property type="match status" value="1"/>
</dbReference>
<keyword evidence="2 9" id="KW-0444">Lipid biosynthesis</keyword>
<evidence type="ECO:0000256" key="6">
    <source>
        <dbReference type="ARBA" id="ARBA00023136"/>
    </source>
</evidence>
<keyword evidence="1 9" id="KW-1003">Cell membrane</keyword>
<dbReference type="GO" id="GO:0005886">
    <property type="term" value="C:plasma membrane"/>
    <property type="evidence" value="ECO:0007669"/>
    <property type="project" value="UniProtKB-SubCell"/>
</dbReference>
<evidence type="ECO:0000256" key="9">
    <source>
        <dbReference type="HAMAP-Rule" id="MF_01917"/>
    </source>
</evidence>
<dbReference type="Proteomes" id="UP000255286">
    <property type="component" value="Unassembled WGS sequence"/>
</dbReference>
<feature type="active site" evidence="9">
    <location>
        <position position="297"/>
    </location>
</feature>
<dbReference type="PANTHER" id="PTHR21248">
    <property type="entry name" value="CARDIOLIPIN SYNTHASE"/>
    <property type="match status" value="1"/>
</dbReference>
<dbReference type="NCBIfam" id="NF008427">
    <property type="entry name" value="PRK11263.1"/>
    <property type="match status" value="1"/>
</dbReference>
<keyword evidence="3 9" id="KW-0808">Transferase</keyword>
<keyword evidence="6 9" id="KW-0472">Membrane</keyword>
<feature type="active site" evidence="9">
    <location>
        <position position="120"/>
    </location>
</feature>
<proteinExistence type="inferred from homology"/>
<evidence type="ECO:0000256" key="1">
    <source>
        <dbReference type="ARBA" id="ARBA00022475"/>
    </source>
</evidence>
<dbReference type="EC" id="2.7.8.-" evidence="9"/>
<dbReference type="RefSeq" id="WP_115602341.1">
    <property type="nucleotide sequence ID" value="NZ_UIGT01000001.1"/>
</dbReference>
<evidence type="ECO:0000256" key="7">
    <source>
        <dbReference type="ARBA" id="ARBA00023209"/>
    </source>
</evidence>
<evidence type="ECO:0000313" key="13">
    <source>
        <dbReference type="Proteomes" id="UP000255286"/>
    </source>
</evidence>
<sequence length="413" mass="47394">MKTGWREGNQIQLLENGDQYYPAVFHAIEHAEQKIILETFIWFEDAVGKQLHAALLAAAHRGIAAEVLLDGYGSPDLSDSFVEELTAAGIVFRYYDPRPRLFGMRTNLFRRMHRKIVVIDDRIAFVGGINYSAEHMSDYGPEAKQDYAVRVEGPIVVDILTFVLENLPGQSAVRRWWRRHHRAVENHRPGEAQALFVWRDNEEHRDDIERHYLKMLAQAKREVIIANAYFFPGYRLLHALRKAARRGVRVKLIVQGEPDIPIVKVGARLLYNYLVKGGVHVYEYHRKPLHGKVALMDDHWATVGSSNLDPLSLSLNLEANLIIHDRTFNQTLRDNLNPIIAQDCKRVDESMLPKRTWWNLTKSVLAFHFLRHFPALVGWLPAHTPHLAEVEPPAQPTLETQDRIQTEDAGGKT</sequence>
<comment type="caution">
    <text evidence="12">The sequence shown here is derived from an EMBL/GenBank/DDBJ whole genome shotgun (WGS) entry which is preliminary data.</text>
</comment>
<feature type="active site" evidence="9">
    <location>
        <position position="292"/>
    </location>
</feature>
<feature type="compositionally biased region" description="Basic and acidic residues" evidence="10">
    <location>
        <begin position="400"/>
        <end position="413"/>
    </location>
</feature>
<dbReference type="PROSITE" id="PS50035">
    <property type="entry name" value="PLD"/>
    <property type="match status" value="2"/>
</dbReference>
<evidence type="ECO:0000256" key="10">
    <source>
        <dbReference type="SAM" id="MobiDB-lite"/>
    </source>
</evidence>
<comment type="catalytic activity">
    <reaction evidence="9">
        <text>2 a 1,2-diacyl-sn-glycero-3-phospho-(1'-sn-glycerol) = a cardiolipin + glycerol</text>
        <dbReference type="Rhea" id="RHEA:31451"/>
        <dbReference type="ChEBI" id="CHEBI:17754"/>
        <dbReference type="ChEBI" id="CHEBI:62237"/>
        <dbReference type="ChEBI" id="CHEBI:64716"/>
    </reaction>
</comment>
<dbReference type="GO" id="GO:0032049">
    <property type="term" value="P:cardiolipin biosynthetic process"/>
    <property type="evidence" value="ECO:0007669"/>
    <property type="project" value="InterPro"/>
</dbReference>
<evidence type="ECO:0000256" key="3">
    <source>
        <dbReference type="ARBA" id="ARBA00022679"/>
    </source>
</evidence>
<dbReference type="FunFam" id="3.30.870.10:FF:000016">
    <property type="entry name" value="Cardiolipin synthase B"/>
    <property type="match status" value="1"/>
</dbReference>
<evidence type="ECO:0000313" key="12">
    <source>
        <dbReference type="EMBL" id="SUX82063.1"/>
    </source>
</evidence>
<feature type="active site" evidence="9">
    <location>
        <position position="115"/>
    </location>
</feature>
<dbReference type="PANTHER" id="PTHR21248:SF23">
    <property type="entry name" value="CARDIOLIPIN SYNTHASE B"/>
    <property type="match status" value="1"/>
</dbReference>
<feature type="active site" evidence="9">
    <location>
        <position position="113"/>
    </location>
</feature>
<evidence type="ECO:0000256" key="8">
    <source>
        <dbReference type="ARBA" id="ARBA00023264"/>
    </source>
</evidence>
<keyword evidence="7 9" id="KW-0594">Phospholipid biosynthesis</keyword>
<feature type="region of interest" description="Disordered" evidence="10">
    <location>
        <begin position="391"/>
        <end position="413"/>
    </location>
</feature>
<organism evidence="12 13">
    <name type="scientific">Citrobacter youngae</name>
    <dbReference type="NCBI Taxonomy" id="133448"/>
    <lineage>
        <taxon>Bacteria</taxon>
        <taxon>Pseudomonadati</taxon>
        <taxon>Pseudomonadota</taxon>
        <taxon>Gammaproteobacteria</taxon>
        <taxon>Enterobacterales</taxon>
        <taxon>Enterobacteriaceae</taxon>
        <taxon>Citrobacter</taxon>
        <taxon>Citrobacter freundii complex</taxon>
    </lineage>
</organism>
<dbReference type="SMART" id="SM00155">
    <property type="entry name" value="PLDc"/>
    <property type="match status" value="2"/>
</dbReference>
<dbReference type="GO" id="GO:0008808">
    <property type="term" value="F:cardiolipin synthase activity"/>
    <property type="evidence" value="ECO:0007669"/>
    <property type="project" value="InterPro"/>
</dbReference>
<dbReference type="AlphaFoldDB" id="A0A9Q7ZUP4"/>
<accession>A0A9Q7ZUP4</accession>
<name>A0A9Q7ZUP4_9ENTR</name>
<comment type="function">
    <text evidence="9">Catalyzes the phosphatidyl group transfer from one phosphatidylglycerol molecule to another to form cardiolipin (CL) (diphosphatidylglycerol) and glycerol.</text>
</comment>
<dbReference type="HAMAP" id="MF_01917">
    <property type="entry name" value="Cardiolipin_synth_ClsB"/>
    <property type="match status" value="1"/>
</dbReference>
<evidence type="ECO:0000256" key="5">
    <source>
        <dbReference type="ARBA" id="ARBA00023098"/>
    </source>
</evidence>
<feature type="domain" description="PLD phosphodiesterase" evidence="11">
    <location>
        <begin position="108"/>
        <end position="135"/>
    </location>
</feature>
<dbReference type="SUPFAM" id="SSF56024">
    <property type="entry name" value="Phospholipase D/nuclease"/>
    <property type="match status" value="2"/>
</dbReference>
<dbReference type="CDD" id="cd09110">
    <property type="entry name" value="PLDc_CLS_1"/>
    <property type="match status" value="1"/>
</dbReference>
<keyword evidence="5 9" id="KW-0443">Lipid metabolism</keyword>
<reference evidence="12 13" key="1">
    <citation type="submission" date="2018-06" db="EMBL/GenBank/DDBJ databases">
        <authorList>
            <consortium name="Pathogen Informatics"/>
            <person name="Doyle S."/>
        </authorList>
    </citation>
    <scope>NUCLEOTIDE SEQUENCE [LARGE SCALE GENOMIC DNA]</scope>
    <source>
        <strain evidence="12 13">NCTC8782</strain>
    </source>
</reference>
<dbReference type="InterPro" id="IPR030872">
    <property type="entry name" value="Cardiolipin_synth_ClsB"/>
</dbReference>
<keyword evidence="4" id="KW-0677">Repeat</keyword>
<evidence type="ECO:0000256" key="4">
    <source>
        <dbReference type="ARBA" id="ARBA00022737"/>
    </source>
</evidence>
<comment type="similarity">
    <text evidence="9">Belongs to the phospholipase D family. Cardiolipin synthase subfamily. ClsB sub-subfamily.</text>
</comment>
<dbReference type="FunFam" id="3.30.870.10:FF:000015">
    <property type="entry name" value="Cardiolipin synthase B"/>
    <property type="match status" value="1"/>
</dbReference>
<evidence type="ECO:0000256" key="2">
    <source>
        <dbReference type="ARBA" id="ARBA00022516"/>
    </source>
</evidence>